<dbReference type="InterPro" id="IPR058130">
    <property type="entry name" value="PEA_transf_C"/>
</dbReference>
<evidence type="ECO:0000259" key="8">
    <source>
        <dbReference type="Pfam" id="PF00884"/>
    </source>
</evidence>
<dbReference type="Pfam" id="PF00884">
    <property type="entry name" value="Sulfatase"/>
    <property type="match status" value="1"/>
</dbReference>
<dbReference type="GO" id="GO:0005886">
    <property type="term" value="C:plasma membrane"/>
    <property type="evidence" value="ECO:0007669"/>
    <property type="project" value="UniProtKB-SubCell"/>
</dbReference>
<evidence type="ECO:0000256" key="7">
    <source>
        <dbReference type="SAM" id="Phobius"/>
    </source>
</evidence>
<evidence type="ECO:0000256" key="1">
    <source>
        <dbReference type="ARBA" id="ARBA00004651"/>
    </source>
</evidence>
<dbReference type="Gene3D" id="3.40.720.10">
    <property type="entry name" value="Alkaline Phosphatase, subunit A"/>
    <property type="match status" value="1"/>
</dbReference>
<reference evidence="9 10" key="1">
    <citation type="submission" date="2020-08" db="EMBL/GenBank/DDBJ databases">
        <title>Genome sequence of Diaphorobacter ruginosibacter DSM 27467T.</title>
        <authorList>
            <person name="Hyun D.-W."/>
            <person name="Bae J.-W."/>
        </authorList>
    </citation>
    <scope>NUCLEOTIDE SEQUENCE [LARGE SCALE GENOMIC DNA]</scope>
    <source>
        <strain evidence="9 10">DSM 27467</strain>
    </source>
</reference>
<protein>
    <submittedName>
        <fullName evidence="9">Phosphoethanolamine transferase</fullName>
    </submittedName>
</protein>
<evidence type="ECO:0000313" key="9">
    <source>
        <dbReference type="EMBL" id="QNN57030.1"/>
    </source>
</evidence>
<organism evidence="9 10">
    <name type="scientific">Diaphorobacter ruginosibacter</name>
    <dbReference type="NCBI Taxonomy" id="1715720"/>
    <lineage>
        <taxon>Bacteria</taxon>
        <taxon>Pseudomonadati</taxon>
        <taxon>Pseudomonadota</taxon>
        <taxon>Betaproteobacteria</taxon>
        <taxon>Burkholderiales</taxon>
        <taxon>Comamonadaceae</taxon>
        <taxon>Diaphorobacter</taxon>
    </lineage>
</organism>
<keyword evidence="5 7" id="KW-1133">Transmembrane helix</keyword>
<dbReference type="GO" id="GO:0016776">
    <property type="term" value="F:phosphotransferase activity, phosphate group as acceptor"/>
    <property type="evidence" value="ECO:0007669"/>
    <property type="project" value="TreeGrafter"/>
</dbReference>
<keyword evidence="10" id="KW-1185">Reference proteome</keyword>
<evidence type="ECO:0000256" key="2">
    <source>
        <dbReference type="ARBA" id="ARBA00022475"/>
    </source>
</evidence>
<dbReference type="GO" id="GO:0009244">
    <property type="term" value="P:lipopolysaccharide core region biosynthetic process"/>
    <property type="evidence" value="ECO:0007669"/>
    <property type="project" value="TreeGrafter"/>
</dbReference>
<keyword evidence="3 9" id="KW-0808">Transferase</keyword>
<feature type="domain" description="Sulfatase N-terminal" evidence="8">
    <location>
        <begin position="247"/>
        <end position="528"/>
    </location>
</feature>
<evidence type="ECO:0000313" key="10">
    <source>
        <dbReference type="Proteomes" id="UP000515811"/>
    </source>
</evidence>
<dbReference type="RefSeq" id="WP_187597295.1">
    <property type="nucleotide sequence ID" value="NZ_CP060714.1"/>
</dbReference>
<dbReference type="PANTHER" id="PTHR30443:SF2">
    <property type="entry name" value="PHOSPHOETHANOLAMINE TRANSFERASE EPTC"/>
    <property type="match status" value="1"/>
</dbReference>
<evidence type="ECO:0000256" key="6">
    <source>
        <dbReference type="ARBA" id="ARBA00023136"/>
    </source>
</evidence>
<dbReference type="InterPro" id="IPR040423">
    <property type="entry name" value="PEA_transferase"/>
</dbReference>
<dbReference type="Proteomes" id="UP000515811">
    <property type="component" value="Chromosome"/>
</dbReference>
<comment type="subcellular location">
    <subcellularLocation>
        <location evidence="1">Cell membrane</location>
        <topology evidence="1">Multi-pass membrane protein</topology>
    </subcellularLocation>
</comment>
<dbReference type="AlphaFoldDB" id="A0A7G9RN55"/>
<dbReference type="SUPFAM" id="SSF53649">
    <property type="entry name" value="Alkaline phosphatase-like"/>
    <property type="match status" value="1"/>
</dbReference>
<dbReference type="CDD" id="cd16017">
    <property type="entry name" value="LptA"/>
    <property type="match status" value="1"/>
</dbReference>
<accession>A0A7G9RN55</accession>
<feature type="transmembrane region" description="Helical" evidence="7">
    <location>
        <begin position="115"/>
        <end position="135"/>
    </location>
</feature>
<evidence type="ECO:0000256" key="4">
    <source>
        <dbReference type="ARBA" id="ARBA00022692"/>
    </source>
</evidence>
<evidence type="ECO:0000256" key="3">
    <source>
        <dbReference type="ARBA" id="ARBA00022679"/>
    </source>
</evidence>
<name>A0A7G9RN55_9BURK</name>
<keyword evidence="6 7" id="KW-0472">Membrane</keyword>
<feature type="transmembrane region" description="Helical" evidence="7">
    <location>
        <begin position="147"/>
        <end position="166"/>
    </location>
</feature>
<proteinExistence type="predicted"/>
<evidence type="ECO:0000256" key="5">
    <source>
        <dbReference type="ARBA" id="ARBA00022989"/>
    </source>
</evidence>
<dbReference type="EMBL" id="CP060714">
    <property type="protein sequence ID" value="QNN57030.1"/>
    <property type="molecule type" value="Genomic_DNA"/>
</dbReference>
<dbReference type="InterPro" id="IPR017850">
    <property type="entry name" value="Alkaline_phosphatase_core_sf"/>
</dbReference>
<dbReference type="PANTHER" id="PTHR30443">
    <property type="entry name" value="INNER MEMBRANE PROTEIN"/>
    <property type="match status" value="1"/>
</dbReference>
<dbReference type="InterPro" id="IPR000917">
    <property type="entry name" value="Sulfatase_N"/>
</dbReference>
<keyword evidence="4 7" id="KW-0812">Transmembrane</keyword>
<gene>
    <name evidence="9" type="ORF">H9K76_21525</name>
</gene>
<keyword evidence="2" id="KW-1003">Cell membrane</keyword>
<sequence length="577" mass="65365">MPVKKNKKWLIFLLVVILLNIPNLSTWERFQYPETYFFELFERVLKCGLLSVIFLSLFSKPWMAWVVNWSLFLWWMPFSLAARELTGSSITANLVATALASSPGEIKSLLLSLSIYWILIFFFWNALCLAFFYFLWSRKNWQWENSVRIKCIILSVLMLLIPYIFLGKSSEFSLGNNIHGGLVDKFIEEDRWNGFESDLITAFPYELPLSIAHYFKAKAVVNWAREKKGIVEPEIKLRMQENAPEVIVLVIGESSSRNAWHLFHKEAPETTPRLSKRAQFDDGLLIFGNVVAQATATRQAVPSILTNQPLIWPDGKANIHATPSIVSMAGKAGYETAWFSNQAAIGQYDGIIAAYAEEANKRAFLNPSSFTRQGTYDNVLLNPMTIALNEGEKSFIVLHTLGSHFQFLHRYPSGFGPFPMSEEITQTYANSIAYTDQFVESVIAELEEKGRRAVMIYVSDHGQALPSKSCGTTDINRFGAEAYEIPVIIWLSQQYREVNGDAFHALKKNINGIYTSSSVFGTIVRMIGVDGLRKDESGIKSFFDRTDKNTPQMVISPAQREVNFSSAVQRDSCFIGK</sequence>
<dbReference type="KEGG" id="drg:H9K76_21525"/>